<reference evidence="1" key="1">
    <citation type="submission" date="2014-09" db="EMBL/GenBank/DDBJ databases">
        <authorList>
            <person name="Magalhaes I.L.F."/>
            <person name="Oliveira U."/>
            <person name="Santos F.R."/>
            <person name="Vidigal T.H.D.A."/>
            <person name="Brescovit A.D."/>
            <person name="Santos A.J."/>
        </authorList>
    </citation>
    <scope>NUCLEOTIDE SEQUENCE</scope>
    <source>
        <tissue evidence="1">Shoot tissue taken approximately 20 cm above the soil surface</tissue>
    </source>
</reference>
<protein>
    <submittedName>
        <fullName evidence="1">Uncharacterized protein</fullName>
    </submittedName>
</protein>
<name>A0A0A9B281_ARUDO</name>
<dbReference type="AlphaFoldDB" id="A0A0A9B281"/>
<accession>A0A0A9B281</accession>
<sequence>MTTLFLFQCSLLPLYIILTYS</sequence>
<organism evidence="1">
    <name type="scientific">Arundo donax</name>
    <name type="common">Giant reed</name>
    <name type="synonym">Donax arundinaceus</name>
    <dbReference type="NCBI Taxonomy" id="35708"/>
    <lineage>
        <taxon>Eukaryota</taxon>
        <taxon>Viridiplantae</taxon>
        <taxon>Streptophyta</taxon>
        <taxon>Embryophyta</taxon>
        <taxon>Tracheophyta</taxon>
        <taxon>Spermatophyta</taxon>
        <taxon>Magnoliopsida</taxon>
        <taxon>Liliopsida</taxon>
        <taxon>Poales</taxon>
        <taxon>Poaceae</taxon>
        <taxon>PACMAD clade</taxon>
        <taxon>Arundinoideae</taxon>
        <taxon>Arundineae</taxon>
        <taxon>Arundo</taxon>
    </lineage>
</organism>
<reference evidence="1" key="2">
    <citation type="journal article" date="2015" name="Data Brief">
        <title>Shoot transcriptome of the giant reed, Arundo donax.</title>
        <authorList>
            <person name="Barrero R.A."/>
            <person name="Guerrero F.D."/>
            <person name="Moolhuijzen P."/>
            <person name="Goolsby J.A."/>
            <person name="Tidwell J."/>
            <person name="Bellgard S.E."/>
            <person name="Bellgard M.I."/>
        </authorList>
    </citation>
    <scope>NUCLEOTIDE SEQUENCE</scope>
    <source>
        <tissue evidence="1">Shoot tissue taken approximately 20 cm above the soil surface</tissue>
    </source>
</reference>
<dbReference type="EMBL" id="GBRH01240414">
    <property type="protein sequence ID" value="JAD57481.1"/>
    <property type="molecule type" value="Transcribed_RNA"/>
</dbReference>
<proteinExistence type="predicted"/>
<evidence type="ECO:0000313" key="1">
    <source>
        <dbReference type="EMBL" id="JAD57481.1"/>
    </source>
</evidence>